<feature type="region of interest" description="Disordered" evidence="1">
    <location>
        <begin position="180"/>
        <end position="282"/>
    </location>
</feature>
<sequence length="408" mass="44197">MRAKDQCPSCFQPIAPGDFLCASCELILEPGLATTRPVREVSVVRRLLEAPQRGVPSQVPTRPLIQAAALGEPDFEGPTRVMTLPPEVSGVPVVVATLSQKAAPLTELEAWVVSLIDGLSDAPALARKIGFKELELRVLLSVLQSKGVVDFADEPWTNADLNLPSVLGTLDESEDVPVVTGEFDVPPPPPVDEESPPTDQHYVPPRIAPARAAVAQPKRAEVAPPYPGTSPSRPPEPREVATVPARPAAAPPYPGAARPPSPPRGVPAAPPATESTDPRIQYSGQANRRVLEALKQVKRNDGAPAVAREDKAQTFADVMARDTLQVALRMEQNGRLDEAIRFLEKSIAQSPEAPSLYNRLGIVLMRERRDYRRAEQLIRKAVELAPENTVYATNLQQVLSRHALSTQR</sequence>
<dbReference type="Pfam" id="PF14559">
    <property type="entry name" value="TPR_19"/>
    <property type="match status" value="1"/>
</dbReference>
<evidence type="ECO:0000256" key="1">
    <source>
        <dbReference type="SAM" id="MobiDB-lite"/>
    </source>
</evidence>
<dbReference type="AlphaFoldDB" id="A0A2W5VJA8"/>
<accession>A0A2W5VJA8</accession>
<protein>
    <submittedName>
        <fullName evidence="2">Uncharacterized protein</fullName>
    </submittedName>
</protein>
<proteinExistence type="predicted"/>
<name>A0A2W5VJA8_9BACT</name>
<feature type="compositionally biased region" description="Pro residues" evidence="1">
    <location>
        <begin position="249"/>
        <end position="270"/>
    </location>
</feature>
<evidence type="ECO:0000313" key="2">
    <source>
        <dbReference type="EMBL" id="PZR10481.1"/>
    </source>
</evidence>
<dbReference type="SUPFAM" id="SSF48452">
    <property type="entry name" value="TPR-like"/>
    <property type="match status" value="1"/>
</dbReference>
<dbReference type="EMBL" id="QFQP01000017">
    <property type="protein sequence ID" value="PZR10481.1"/>
    <property type="molecule type" value="Genomic_DNA"/>
</dbReference>
<feature type="compositionally biased region" description="Low complexity" evidence="1">
    <location>
        <begin position="204"/>
        <end position="217"/>
    </location>
</feature>
<dbReference type="Gene3D" id="1.25.40.10">
    <property type="entry name" value="Tetratricopeptide repeat domain"/>
    <property type="match status" value="1"/>
</dbReference>
<gene>
    <name evidence="2" type="ORF">DI536_19750</name>
</gene>
<evidence type="ECO:0000313" key="3">
    <source>
        <dbReference type="Proteomes" id="UP000249061"/>
    </source>
</evidence>
<organism evidence="2 3">
    <name type="scientific">Archangium gephyra</name>
    <dbReference type="NCBI Taxonomy" id="48"/>
    <lineage>
        <taxon>Bacteria</taxon>
        <taxon>Pseudomonadati</taxon>
        <taxon>Myxococcota</taxon>
        <taxon>Myxococcia</taxon>
        <taxon>Myxococcales</taxon>
        <taxon>Cystobacterineae</taxon>
        <taxon>Archangiaceae</taxon>
        <taxon>Archangium</taxon>
    </lineage>
</organism>
<comment type="caution">
    <text evidence="2">The sequence shown here is derived from an EMBL/GenBank/DDBJ whole genome shotgun (WGS) entry which is preliminary data.</text>
</comment>
<feature type="compositionally biased region" description="Pro residues" evidence="1">
    <location>
        <begin position="224"/>
        <end position="234"/>
    </location>
</feature>
<reference evidence="2 3" key="1">
    <citation type="submission" date="2017-08" db="EMBL/GenBank/DDBJ databases">
        <title>Infants hospitalized years apart are colonized by the same room-sourced microbial strains.</title>
        <authorList>
            <person name="Brooks B."/>
            <person name="Olm M.R."/>
            <person name="Firek B.A."/>
            <person name="Baker R."/>
            <person name="Thomas B.C."/>
            <person name="Morowitz M.J."/>
            <person name="Banfield J.F."/>
        </authorList>
    </citation>
    <scope>NUCLEOTIDE SEQUENCE [LARGE SCALE GENOMIC DNA]</scope>
    <source>
        <strain evidence="2">S2_003_000_R2_14</strain>
    </source>
</reference>
<dbReference type="Proteomes" id="UP000249061">
    <property type="component" value="Unassembled WGS sequence"/>
</dbReference>
<dbReference type="InterPro" id="IPR011990">
    <property type="entry name" value="TPR-like_helical_dom_sf"/>
</dbReference>